<evidence type="ECO:0000313" key="2">
    <source>
        <dbReference type="Proteomes" id="UP000289220"/>
    </source>
</evidence>
<proteinExistence type="predicted"/>
<sequence>MSILDRIHAQGGDIIRSEWRFTLKRGRLSAEALAWLKLRMHWFSACCEVWPDYVNWLERAAICEFDGGMSRSDAERAAYAEFARC</sequence>
<keyword evidence="2" id="KW-1185">Reference proteome</keyword>
<protein>
    <submittedName>
        <fullName evidence="1">Uncharacterized protein</fullName>
    </submittedName>
</protein>
<dbReference type="EMBL" id="UXHF01000021">
    <property type="protein sequence ID" value="VDC49727.1"/>
    <property type="molecule type" value="Genomic_DNA"/>
</dbReference>
<gene>
    <name evidence="1" type="ORF">BREV_BREV_01373</name>
</gene>
<dbReference type="RefSeq" id="WP_154725941.1">
    <property type="nucleotide sequence ID" value="NZ_UXHF01000021.1"/>
</dbReference>
<accession>A0A7Z9C5A4</accession>
<dbReference type="Proteomes" id="UP000289220">
    <property type="component" value="Unassembled WGS sequence"/>
</dbReference>
<reference evidence="1 2" key="1">
    <citation type="submission" date="2018-11" db="EMBL/GenBank/DDBJ databases">
        <authorList>
            <person name="Peiro R."/>
            <person name="Begona"/>
            <person name="Cbmso G."/>
            <person name="Lopez M."/>
            <person name="Gonzalez S."/>
            <person name="Sacristan E."/>
            <person name="Castillo E."/>
        </authorList>
    </citation>
    <scope>NUCLEOTIDE SEQUENCE [LARGE SCALE GENOMIC DNA]</scope>
    <source>
        <strain evidence="1">Brev_genome</strain>
    </source>
</reference>
<name>A0A7Z9C5A4_9CAUL</name>
<evidence type="ECO:0000313" key="1">
    <source>
        <dbReference type="EMBL" id="VDC49727.1"/>
    </source>
</evidence>
<dbReference type="AlphaFoldDB" id="A0A7Z9C5A4"/>
<comment type="caution">
    <text evidence="1">The sequence shown here is derived from an EMBL/GenBank/DDBJ whole genome shotgun (WGS) entry which is preliminary data.</text>
</comment>
<organism evidence="1 2">
    <name type="scientific">Brevundimonas mediterranea</name>
    <dbReference type="NCBI Taxonomy" id="74329"/>
    <lineage>
        <taxon>Bacteria</taxon>
        <taxon>Pseudomonadati</taxon>
        <taxon>Pseudomonadota</taxon>
        <taxon>Alphaproteobacteria</taxon>
        <taxon>Caulobacterales</taxon>
        <taxon>Caulobacteraceae</taxon>
        <taxon>Brevundimonas</taxon>
    </lineage>
</organism>